<sequence>MEVALASDGLDGPLFQATWRLSSYMWRNADKFGISRKQSAEALSKKVAPLLEQVPLVEITPTLLYDALESPVFRATYWVAPSDENVFLRSKPLKTGLRRIARHIASSDVVSDWSDSFQMDRAQASVSWIAPGKEKPSPPIGEALEKWREEARTDKLWWSMPPWPLVATSGKLKDGTPGALRFIEDGFGRTTGWVREATVSADAKVFTIHGPGDWAELCRRFPLNVTTSKGVDWHDVTGYPHRWVMPDYVEVAQHYDAVHLSMAGYFATVERGIPVDDKQASMLARWNPGQTFWFTESVTLDETPVQWRDRGDQDWWPHVDKL</sequence>
<keyword evidence="2" id="KW-1185">Reference proteome</keyword>
<gene>
    <name evidence="1" type="ORF">H9627_08955</name>
</gene>
<reference evidence="1 2" key="1">
    <citation type="submission" date="2020-08" db="EMBL/GenBank/DDBJ databases">
        <title>A Genomic Blueprint of the Chicken Gut Microbiome.</title>
        <authorList>
            <person name="Gilroy R."/>
            <person name="Ravi A."/>
            <person name="Getino M."/>
            <person name="Pursley I."/>
            <person name="Horton D.L."/>
            <person name="Alikhan N.-F."/>
            <person name="Baker D."/>
            <person name="Gharbi K."/>
            <person name="Hall N."/>
            <person name="Watson M."/>
            <person name="Adriaenssens E.M."/>
            <person name="Foster-Nyarko E."/>
            <person name="Jarju S."/>
            <person name="Secka A."/>
            <person name="Antonio M."/>
            <person name="Oren A."/>
            <person name="Chaudhuri R."/>
            <person name="La Ragione R.M."/>
            <person name="Hildebrand F."/>
            <person name="Pallen M.J."/>
        </authorList>
    </citation>
    <scope>NUCLEOTIDE SEQUENCE [LARGE SCALE GENOMIC DNA]</scope>
    <source>
        <strain evidence="1 2">Sa1YVA5</strain>
    </source>
</reference>
<comment type="caution">
    <text evidence="1">The sequence shown here is derived from an EMBL/GenBank/DDBJ whole genome shotgun (WGS) entry which is preliminary data.</text>
</comment>
<dbReference type="EMBL" id="JACSPR010000005">
    <property type="protein sequence ID" value="MBD8030445.1"/>
    <property type="molecule type" value="Genomic_DNA"/>
</dbReference>
<evidence type="ECO:0000313" key="2">
    <source>
        <dbReference type="Proteomes" id="UP000650224"/>
    </source>
</evidence>
<name>A0A8I0HJV2_9CORY</name>
<evidence type="ECO:0000313" key="1">
    <source>
        <dbReference type="EMBL" id="MBD8030445.1"/>
    </source>
</evidence>
<dbReference type="Proteomes" id="UP000650224">
    <property type="component" value="Unassembled WGS sequence"/>
</dbReference>
<accession>A0A8I0HJV2</accession>
<protein>
    <submittedName>
        <fullName evidence="1">Uncharacterized protein</fullName>
    </submittedName>
</protein>
<dbReference type="AlphaFoldDB" id="A0A8I0HJV2"/>
<organism evidence="1 2">
    <name type="scientific">Corynebacterium gallinarum</name>
    <dbReference type="NCBI Taxonomy" id="2762214"/>
    <lineage>
        <taxon>Bacteria</taxon>
        <taxon>Bacillati</taxon>
        <taxon>Actinomycetota</taxon>
        <taxon>Actinomycetes</taxon>
        <taxon>Mycobacteriales</taxon>
        <taxon>Corynebacteriaceae</taxon>
        <taxon>Corynebacterium</taxon>
    </lineage>
</organism>
<proteinExistence type="predicted"/>